<name>A0A382J3D2_9ZZZZ</name>
<feature type="non-terminal residue" evidence="1">
    <location>
        <position position="23"/>
    </location>
</feature>
<dbReference type="AlphaFoldDB" id="A0A382J3D2"/>
<dbReference type="EMBL" id="UINC01071004">
    <property type="protein sequence ID" value="SVC05593.1"/>
    <property type="molecule type" value="Genomic_DNA"/>
</dbReference>
<gene>
    <name evidence="1" type="ORF">METZ01_LOCUS258447</name>
</gene>
<reference evidence="1" key="1">
    <citation type="submission" date="2018-05" db="EMBL/GenBank/DDBJ databases">
        <authorList>
            <person name="Lanie J.A."/>
            <person name="Ng W.-L."/>
            <person name="Kazmierczak K.M."/>
            <person name="Andrzejewski T.M."/>
            <person name="Davidsen T.M."/>
            <person name="Wayne K.J."/>
            <person name="Tettelin H."/>
            <person name="Glass J.I."/>
            <person name="Rusch D."/>
            <person name="Podicherti R."/>
            <person name="Tsui H.-C.T."/>
            <person name="Winkler M.E."/>
        </authorList>
    </citation>
    <scope>NUCLEOTIDE SEQUENCE</scope>
</reference>
<feature type="non-terminal residue" evidence="1">
    <location>
        <position position="1"/>
    </location>
</feature>
<organism evidence="1">
    <name type="scientific">marine metagenome</name>
    <dbReference type="NCBI Taxonomy" id="408172"/>
    <lineage>
        <taxon>unclassified sequences</taxon>
        <taxon>metagenomes</taxon>
        <taxon>ecological metagenomes</taxon>
    </lineage>
</organism>
<protein>
    <submittedName>
        <fullName evidence="1">Uncharacterized protein</fullName>
    </submittedName>
</protein>
<accession>A0A382J3D2</accession>
<proteinExistence type="predicted"/>
<evidence type="ECO:0000313" key="1">
    <source>
        <dbReference type="EMBL" id="SVC05593.1"/>
    </source>
</evidence>
<sequence>VVQASHQQHFQTPSLGVLLTNSA</sequence>